<dbReference type="InterPro" id="IPR007855">
    <property type="entry name" value="RDRP"/>
</dbReference>
<keyword evidence="1" id="KW-0548">Nucleotidyltransferase</keyword>
<dbReference type="GO" id="GO:0031047">
    <property type="term" value="P:regulatory ncRNA-mediated gene silencing"/>
    <property type="evidence" value="ECO:0007669"/>
    <property type="project" value="UniProtKB-KW"/>
</dbReference>
<dbReference type="AlphaFoldDB" id="A0ABD3P8Z8"/>
<comment type="caution">
    <text evidence="4">The sequence shown here is derived from an EMBL/GenBank/DDBJ whole genome shotgun (WGS) entry which is preliminary data.</text>
</comment>
<dbReference type="Proteomes" id="UP001530315">
    <property type="component" value="Unassembled WGS sequence"/>
</dbReference>
<keyword evidence="1" id="KW-0808">Transferase</keyword>
<organism evidence="4 5">
    <name type="scientific">Stephanodiscus triporus</name>
    <dbReference type="NCBI Taxonomy" id="2934178"/>
    <lineage>
        <taxon>Eukaryota</taxon>
        <taxon>Sar</taxon>
        <taxon>Stramenopiles</taxon>
        <taxon>Ochrophyta</taxon>
        <taxon>Bacillariophyta</taxon>
        <taxon>Coscinodiscophyceae</taxon>
        <taxon>Thalassiosirophycidae</taxon>
        <taxon>Stephanodiscales</taxon>
        <taxon>Stephanodiscaceae</taxon>
        <taxon>Stephanodiscus</taxon>
    </lineage>
</organism>
<evidence type="ECO:0000256" key="1">
    <source>
        <dbReference type="RuleBase" id="RU363098"/>
    </source>
</evidence>
<gene>
    <name evidence="3" type="ORF">ACHAW5_003720</name>
    <name evidence="4" type="ORF">ACHAW5_005648</name>
</gene>
<dbReference type="GO" id="GO:0003723">
    <property type="term" value="F:RNA binding"/>
    <property type="evidence" value="ECO:0007669"/>
    <property type="project" value="UniProtKB-KW"/>
</dbReference>
<dbReference type="InterPro" id="IPR057596">
    <property type="entry name" value="RDRP_core"/>
</dbReference>
<reference evidence="4 5" key="1">
    <citation type="submission" date="2024-10" db="EMBL/GenBank/DDBJ databases">
        <title>Updated reference genomes for cyclostephanoid diatoms.</title>
        <authorList>
            <person name="Roberts W.R."/>
            <person name="Alverson A.J."/>
        </authorList>
    </citation>
    <scope>NUCLEOTIDE SEQUENCE [LARGE SCALE GENOMIC DNA]</scope>
    <source>
        <strain evidence="4 5">AJA276-08</strain>
    </source>
</reference>
<keyword evidence="1" id="KW-0696">RNA-directed RNA polymerase</keyword>
<comment type="similarity">
    <text evidence="1">Belongs to the RdRP family.</text>
</comment>
<evidence type="ECO:0000313" key="5">
    <source>
        <dbReference type="Proteomes" id="UP001530315"/>
    </source>
</evidence>
<accession>A0ABD3P8Z8</accession>
<dbReference type="Pfam" id="PF05183">
    <property type="entry name" value="RdRP"/>
    <property type="match status" value="1"/>
</dbReference>
<feature type="domain" description="RDRP core" evidence="2">
    <location>
        <begin position="720"/>
        <end position="920"/>
    </location>
</feature>
<dbReference type="GO" id="GO:0003968">
    <property type="term" value="F:RNA-directed RNA polymerase activity"/>
    <property type="evidence" value="ECO:0007669"/>
    <property type="project" value="UniProtKB-KW"/>
</dbReference>
<evidence type="ECO:0000259" key="2">
    <source>
        <dbReference type="Pfam" id="PF05183"/>
    </source>
</evidence>
<dbReference type="EMBL" id="JALLAZ020000939">
    <property type="protein sequence ID" value="KAL3784139.1"/>
    <property type="molecule type" value="Genomic_DNA"/>
</dbReference>
<evidence type="ECO:0000313" key="3">
    <source>
        <dbReference type="EMBL" id="KAL3778522.1"/>
    </source>
</evidence>
<sequence>MPLSLGRTRRSISKLLPFKRRSAVPPLITYLRPNDDGTHYALISPLGSVDGDRDAHCADTSFCEALPIESETDTGEGGIDAAQEQRVEQTTILISPMGGVNGDRVAHYTGADFDEPAPIEIETDTEEDGIVTAQEERIEVTDSTPNPTEQANESSSPTMKLAADGIGINHKTASSNHCFNVGEYVQVAKRDHRHFDARGKIEKITKCYVFFYDERTKTRIQIKPTFLECCANSNVSLTIVSTVETASCDVIGENTASLGGVDGEEACEGSGEGVAADATSCSTKRANNRRSLTTNIADNEGNDETASSNQCFNVGEYVQVAKKGHKYFDARGKIQRMTNCYVIFSDDKTKKRIQIKPTFLERCTNSNGSLTTITTEEMLSYDVSSKSTASLRAVDGGVAWECLEGIGLSTASSGHGLSIEKICFGRSVQATNAFSKFWDVGNYLPPIEVSLKSIDEPDDLPLKLHVGEKNYELYYAEVSEDKSGSSLYTKAKKVTAHYICSKNLREHEENQADFGTLSSSKTWARRQLYLSPAMKLNNEYAVKHIIGRDLTMIEDLGTVGCGFISSKYLEDLLGNNADAKRALGIQIRIFVPTYGVFKGMLMRKRNTCKPIELNDSLRKVAPSRDEDASDDGYIVIKQVFPSKDNFVVGRKFRSSIDPDKKRLKSIADLKGFRSSLATGKSCKMSPMYVRILKGLGVSPSSLECYSRNYKKDPEKLCHTHLVGMADPTNKLPPNSLFVTGMTGSNIDELFIARSPSLLATDGRVIKLVKTKPDEMENDDWDFLQSLTFGAVIFGNPKTGNRPLPELIAGGDLDGDLYFTCWDETIVSQIRRIPITDDDLKKTPDAHDGGKEYDPEWFSKAQIFISQIPKLHLGIDRLICLFYNECIKKDDIDDPDAISFARSYFQALDVKKEGDLIFLPKHLWTAVPEKFQKYLTEK</sequence>
<keyword evidence="1" id="KW-0694">RNA-binding</keyword>
<evidence type="ECO:0000313" key="4">
    <source>
        <dbReference type="EMBL" id="KAL3784139.1"/>
    </source>
</evidence>
<protein>
    <recommendedName>
        <fullName evidence="1">RNA-dependent RNA polymerase</fullName>
        <ecNumber evidence="1">2.7.7.48</ecNumber>
    </recommendedName>
</protein>
<dbReference type="PANTHER" id="PTHR23079">
    <property type="entry name" value="RNA-DEPENDENT RNA POLYMERASE"/>
    <property type="match status" value="1"/>
</dbReference>
<dbReference type="EC" id="2.7.7.48" evidence="1"/>
<proteinExistence type="inferred from homology"/>
<keyword evidence="5" id="KW-1185">Reference proteome</keyword>
<dbReference type="EMBL" id="JALLAZ020001212">
    <property type="protein sequence ID" value="KAL3778522.1"/>
    <property type="molecule type" value="Genomic_DNA"/>
</dbReference>
<dbReference type="PANTHER" id="PTHR23079:SF55">
    <property type="entry name" value="RNA-DIRECTED RNA POLYMERASE"/>
    <property type="match status" value="1"/>
</dbReference>
<comment type="catalytic activity">
    <reaction evidence="1">
        <text>RNA(n) + a ribonucleoside 5'-triphosphate = RNA(n+1) + diphosphate</text>
        <dbReference type="Rhea" id="RHEA:21248"/>
        <dbReference type="Rhea" id="RHEA-COMP:14527"/>
        <dbReference type="Rhea" id="RHEA-COMP:17342"/>
        <dbReference type="ChEBI" id="CHEBI:33019"/>
        <dbReference type="ChEBI" id="CHEBI:61557"/>
        <dbReference type="ChEBI" id="CHEBI:140395"/>
        <dbReference type="EC" id="2.7.7.48"/>
    </reaction>
</comment>
<name>A0ABD3P8Z8_9STRA</name>